<keyword evidence="1" id="KW-0472">Membrane</keyword>
<dbReference type="Pfam" id="PF01889">
    <property type="entry name" value="DUF63"/>
    <property type="match status" value="1"/>
</dbReference>
<evidence type="ECO:0000313" key="2">
    <source>
        <dbReference type="EMBL" id="SVD96235.1"/>
    </source>
</evidence>
<evidence type="ECO:0000256" key="1">
    <source>
        <dbReference type="SAM" id="Phobius"/>
    </source>
</evidence>
<feature type="transmembrane region" description="Helical" evidence="1">
    <location>
        <begin position="229"/>
        <end position="249"/>
    </location>
</feature>
<sequence length="256" mass="28330">VGQDLAPGNILSEGYESYFIEPHSLDSTTGDAGYNPVDTVVYSLLLVSFVIVLSAWLRRIGIPARESSILALVPWVIWAALGEVNEDGRLFDTDGMGGLFVSPLIHFHVAAWVILTGWMCHNVSKRTGSENRVAITQLTVILILLQFVLFMPQIGQHWEQDSLSFFMSPLFLAPFGGLLFIVLLHPFLECCTSIEQGLIQVGIGGCFMHLSGWLMLYTEPLNGRTPISLVPMTLIICGPLLICTLFWFMGQQARSE</sequence>
<feature type="transmembrane region" description="Helical" evidence="1">
    <location>
        <begin position="69"/>
        <end position="85"/>
    </location>
</feature>
<name>A0A382ZMD8_9ZZZZ</name>
<dbReference type="AlphaFoldDB" id="A0A382ZMD8"/>
<dbReference type="PANTHER" id="PTHR40700:SF1">
    <property type="entry name" value="DUF63 DOMAIN-CONTAINING PROTEIN"/>
    <property type="match status" value="1"/>
</dbReference>
<feature type="transmembrane region" description="Helical" evidence="1">
    <location>
        <begin position="163"/>
        <end position="185"/>
    </location>
</feature>
<reference evidence="2" key="1">
    <citation type="submission" date="2018-05" db="EMBL/GenBank/DDBJ databases">
        <authorList>
            <person name="Lanie J.A."/>
            <person name="Ng W.-L."/>
            <person name="Kazmierczak K.M."/>
            <person name="Andrzejewski T.M."/>
            <person name="Davidsen T.M."/>
            <person name="Wayne K.J."/>
            <person name="Tettelin H."/>
            <person name="Glass J.I."/>
            <person name="Rusch D."/>
            <person name="Podicherti R."/>
            <person name="Tsui H.-C.T."/>
            <person name="Winkler M.E."/>
        </authorList>
    </citation>
    <scope>NUCLEOTIDE SEQUENCE</scope>
</reference>
<keyword evidence="1" id="KW-0812">Transmembrane</keyword>
<feature type="transmembrane region" description="Helical" evidence="1">
    <location>
        <begin position="97"/>
        <end position="121"/>
    </location>
</feature>
<dbReference type="EMBL" id="UINC01184831">
    <property type="protein sequence ID" value="SVD96235.1"/>
    <property type="molecule type" value="Genomic_DNA"/>
</dbReference>
<proteinExistence type="predicted"/>
<keyword evidence="1" id="KW-1133">Transmembrane helix</keyword>
<feature type="transmembrane region" description="Helical" evidence="1">
    <location>
        <begin position="133"/>
        <end position="151"/>
    </location>
</feature>
<accession>A0A382ZMD8</accession>
<feature type="transmembrane region" description="Helical" evidence="1">
    <location>
        <begin position="197"/>
        <end position="217"/>
    </location>
</feature>
<dbReference type="PANTHER" id="PTHR40700">
    <property type="entry name" value="HYPOTHETICAL MEMBRANE PROTEIN, CONSERVED, DUF63 FAMILY"/>
    <property type="match status" value="1"/>
</dbReference>
<feature type="non-terminal residue" evidence="2">
    <location>
        <position position="1"/>
    </location>
</feature>
<feature type="transmembrane region" description="Helical" evidence="1">
    <location>
        <begin position="40"/>
        <end position="57"/>
    </location>
</feature>
<gene>
    <name evidence="2" type="ORF">METZ01_LOCUS449089</name>
</gene>
<protein>
    <submittedName>
        <fullName evidence="2">Uncharacterized protein</fullName>
    </submittedName>
</protein>
<organism evidence="2">
    <name type="scientific">marine metagenome</name>
    <dbReference type="NCBI Taxonomy" id="408172"/>
    <lineage>
        <taxon>unclassified sequences</taxon>
        <taxon>metagenomes</taxon>
        <taxon>ecological metagenomes</taxon>
    </lineage>
</organism>
<feature type="non-terminal residue" evidence="2">
    <location>
        <position position="256"/>
    </location>
</feature>
<dbReference type="InterPro" id="IPR002749">
    <property type="entry name" value="DUF63"/>
</dbReference>